<keyword evidence="1" id="KW-0479">Metal-binding</keyword>
<reference evidence="5" key="1">
    <citation type="submission" date="2025-08" db="UniProtKB">
        <authorList>
            <consortium name="Ensembl"/>
        </authorList>
    </citation>
    <scope>IDENTIFICATION</scope>
</reference>
<name>A0A7N8YEQ5_9TELE</name>
<dbReference type="SMART" id="SM00589">
    <property type="entry name" value="PRY"/>
    <property type="match status" value="1"/>
</dbReference>
<dbReference type="Pfam" id="PF00622">
    <property type="entry name" value="SPRY"/>
    <property type="match status" value="1"/>
</dbReference>
<dbReference type="GO" id="GO:0005737">
    <property type="term" value="C:cytoplasm"/>
    <property type="evidence" value="ECO:0007669"/>
    <property type="project" value="UniProtKB-ARBA"/>
</dbReference>
<dbReference type="InterPro" id="IPR013320">
    <property type="entry name" value="ConA-like_dom_sf"/>
</dbReference>
<dbReference type="Proteomes" id="UP000261640">
    <property type="component" value="Unplaced"/>
</dbReference>
<dbReference type="SMART" id="SM00449">
    <property type="entry name" value="SPRY"/>
    <property type="match status" value="1"/>
</dbReference>
<dbReference type="AlphaFoldDB" id="A0A7N8YEQ5"/>
<evidence type="ECO:0000313" key="6">
    <source>
        <dbReference type="Proteomes" id="UP000261640"/>
    </source>
</evidence>
<reference evidence="5" key="2">
    <citation type="submission" date="2025-09" db="UniProtKB">
        <authorList>
            <consortium name="Ensembl"/>
        </authorList>
    </citation>
    <scope>IDENTIFICATION</scope>
</reference>
<dbReference type="InterPro" id="IPR043136">
    <property type="entry name" value="B30.2/SPRY_sf"/>
</dbReference>
<dbReference type="InterPro" id="IPR006574">
    <property type="entry name" value="PRY"/>
</dbReference>
<dbReference type="InterPro" id="IPR001870">
    <property type="entry name" value="B30.2/SPRY"/>
</dbReference>
<sequence length="190" mass="22094">MSVCFCRLEHCGEPTVDPVPMRYFCKLRVNLNTVNRQLQLSNNNRTIKHVEHQLVYPDHPERFSFWEQLLCTAVTGRCYWEVEWEGDVQVAVSYRGINRKGDSFDCRFGWNDQSWSLSCYDESIYHDKHKTNISLFSNRVAVYVDCPAGTLSFYSVTSDELIHLHTFTTTFTEPLYPGFELGSCSSVYLC</sequence>
<dbReference type="GeneTree" id="ENSGT01150000286915"/>
<feature type="domain" description="B30.2/SPRY" evidence="4">
    <location>
        <begin position="6"/>
        <end position="190"/>
    </location>
</feature>
<organism evidence="5 6">
    <name type="scientific">Mastacembelus armatus</name>
    <name type="common">zig-zag eel</name>
    <dbReference type="NCBI Taxonomy" id="205130"/>
    <lineage>
        <taxon>Eukaryota</taxon>
        <taxon>Metazoa</taxon>
        <taxon>Chordata</taxon>
        <taxon>Craniata</taxon>
        <taxon>Vertebrata</taxon>
        <taxon>Euteleostomi</taxon>
        <taxon>Actinopterygii</taxon>
        <taxon>Neopterygii</taxon>
        <taxon>Teleostei</taxon>
        <taxon>Neoteleostei</taxon>
        <taxon>Acanthomorphata</taxon>
        <taxon>Anabantaria</taxon>
        <taxon>Synbranchiformes</taxon>
        <taxon>Mastacembelidae</taxon>
        <taxon>Mastacembelus</taxon>
    </lineage>
</organism>
<keyword evidence="3" id="KW-0862">Zinc</keyword>
<evidence type="ECO:0000313" key="5">
    <source>
        <dbReference type="Ensembl" id="ENSMAMP00000063997.1"/>
    </source>
</evidence>
<accession>A0A7N8YEQ5</accession>
<keyword evidence="2" id="KW-0863">Zinc-finger</keyword>
<dbReference type="PANTHER" id="PTHR25465">
    <property type="entry name" value="B-BOX DOMAIN CONTAINING"/>
    <property type="match status" value="1"/>
</dbReference>
<dbReference type="Gene3D" id="2.60.120.920">
    <property type="match status" value="1"/>
</dbReference>
<dbReference type="Ensembl" id="ENSMAMT00000062678.1">
    <property type="protein sequence ID" value="ENSMAMP00000063997.1"/>
    <property type="gene ID" value="ENSMAMG00000026457.1"/>
</dbReference>
<evidence type="ECO:0000256" key="1">
    <source>
        <dbReference type="ARBA" id="ARBA00022723"/>
    </source>
</evidence>
<dbReference type="PROSITE" id="PS50188">
    <property type="entry name" value="B302_SPRY"/>
    <property type="match status" value="1"/>
</dbReference>
<evidence type="ECO:0000256" key="2">
    <source>
        <dbReference type="ARBA" id="ARBA00022771"/>
    </source>
</evidence>
<evidence type="ECO:0000259" key="4">
    <source>
        <dbReference type="PROSITE" id="PS50188"/>
    </source>
</evidence>
<dbReference type="InterPro" id="IPR003877">
    <property type="entry name" value="SPRY_dom"/>
</dbReference>
<keyword evidence="6" id="KW-1185">Reference proteome</keyword>
<dbReference type="PRINTS" id="PR01407">
    <property type="entry name" value="BUTYPHLNCDUF"/>
</dbReference>
<protein>
    <submittedName>
        <fullName evidence="5">NACHT, LRR and PYD domains-containing protein 3-like</fullName>
    </submittedName>
</protein>
<dbReference type="Pfam" id="PF13765">
    <property type="entry name" value="PRY"/>
    <property type="match status" value="1"/>
</dbReference>
<dbReference type="InterPro" id="IPR051051">
    <property type="entry name" value="E3_ubiq-ligase_TRIM/RNF"/>
</dbReference>
<evidence type="ECO:0000256" key="3">
    <source>
        <dbReference type="ARBA" id="ARBA00022833"/>
    </source>
</evidence>
<dbReference type="InterPro" id="IPR003879">
    <property type="entry name" value="Butyrophylin_SPRY"/>
</dbReference>
<dbReference type="GO" id="GO:0008270">
    <property type="term" value="F:zinc ion binding"/>
    <property type="evidence" value="ECO:0007669"/>
    <property type="project" value="UniProtKB-KW"/>
</dbReference>
<dbReference type="SUPFAM" id="SSF49899">
    <property type="entry name" value="Concanavalin A-like lectins/glucanases"/>
    <property type="match status" value="1"/>
</dbReference>
<proteinExistence type="predicted"/>
<dbReference type="PANTHER" id="PTHR25465:SF14">
    <property type="entry name" value="E3 UBIQUITIN-PROTEIN LIGASE TRIM65"/>
    <property type="match status" value="1"/>
</dbReference>